<dbReference type="OrthoDB" id="5291933at2"/>
<dbReference type="eggNOG" id="COG3509">
    <property type="taxonomic scope" value="Bacteria"/>
</dbReference>
<evidence type="ECO:0000313" key="6">
    <source>
        <dbReference type="Proteomes" id="UP000004931"/>
    </source>
</evidence>
<feature type="region of interest" description="Disordered" evidence="3">
    <location>
        <begin position="34"/>
        <end position="55"/>
    </location>
</feature>
<dbReference type="GO" id="GO:0016787">
    <property type="term" value="F:hydrolase activity"/>
    <property type="evidence" value="ECO:0007669"/>
    <property type="project" value="UniProtKB-KW"/>
</dbReference>
<feature type="domain" description="Phospholipase/carboxylesterase/thioesterase" evidence="4">
    <location>
        <begin position="95"/>
        <end position="254"/>
    </location>
</feature>
<proteinExistence type="predicted"/>
<dbReference type="PANTHER" id="PTHR43037:SF5">
    <property type="entry name" value="FERULOYL ESTERASE"/>
    <property type="match status" value="1"/>
</dbReference>
<dbReference type="AlphaFoldDB" id="A0Y7K4"/>
<reference evidence="5 6" key="1">
    <citation type="journal article" date="2010" name="J. Bacteriol.">
        <title>Genome sequence of the oligotrophic marine Gammaproteobacterium HTCC2143, isolated from the Oregon Coast.</title>
        <authorList>
            <person name="Oh H.M."/>
            <person name="Kang I."/>
            <person name="Ferriera S."/>
            <person name="Giovannoni S.J."/>
            <person name="Cho J.C."/>
        </authorList>
    </citation>
    <scope>NUCLEOTIDE SEQUENCE [LARGE SCALE GENOMIC DNA]</scope>
    <source>
        <strain evidence="5 6">HTCC2143</strain>
    </source>
</reference>
<evidence type="ECO:0000259" key="4">
    <source>
        <dbReference type="Pfam" id="PF02230"/>
    </source>
</evidence>
<sequence>MKIWPLNVTAAKSAQLLIGVIVAIVVSSCGGGGGGGGENSNGSSDAQDSGDSTSNTLLQSCADDSSCAANPPTFIGTDRPAAVQIPSNYSTETRYPLIIALHGYGGSGALLGNYIGLNDRVDSKQYILISPDGTANANGTKFWNATPACCAAVAERDDNTGENYRQIDDVAYIRSLIEEAAATYSIDTRRIGLFGHSNGGFMALRMACEASDYITSLVSLAGSTFASSASCAPADKPVSVLAIHGDLDQTIPYDGSSLPGFLFPSALETTDRFAVQAGCDNTNPVMLNKIDMVSSVSGSETTVLSYPNCAEATKVELWTIVGGPHSPFPWLTSGQNAYVDWLINNPRR</sequence>
<organism evidence="5 6">
    <name type="scientific">marine gamma proteobacterium HTCC2143</name>
    <dbReference type="NCBI Taxonomy" id="247633"/>
    <lineage>
        <taxon>Bacteria</taxon>
        <taxon>Pseudomonadati</taxon>
        <taxon>Pseudomonadota</taxon>
        <taxon>Gammaproteobacteria</taxon>
        <taxon>Cellvibrionales</taxon>
        <taxon>Spongiibacteraceae</taxon>
        <taxon>BD1-7 clade</taxon>
    </lineage>
</organism>
<name>A0Y7K4_9GAMM</name>
<dbReference type="InterPro" id="IPR003140">
    <property type="entry name" value="PLipase/COase/thioEstase"/>
</dbReference>
<keyword evidence="6" id="KW-1185">Reference proteome</keyword>
<feature type="compositionally biased region" description="Polar residues" evidence="3">
    <location>
        <begin position="45"/>
        <end position="55"/>
    </location>
</feature>
<dbReference type="PROSITE" id="PS51257">
    <property type="entry name" value="PROKAR_LIPOPROTEIN"/>
    <property type="match status" value="1"/>
</dbReference>
<dbReference type="Proteomes" id="UP000004931">
    <property type="component" value="Unassembled WGS sequence"/>
</dbReference>
<dbReference type="InterPro" id="IPR029058">
    <property type="entry name" value="AB_hydrolase_fold"/>
</dbReference>
<dbReference type="InterPro" id="IPR050955">
    <property type="entry name" value="Plant_Biomass_Hydrol_Est"/>
</dbReference>
<dbReference type="EMBL" id="AAVT01000001">
    <property type="protein sequence ID" value="EAW32108.1"/>
    <property type="molecule type" value="Genomic_DNA"/>
</dbReference>
<accession>A0Y7K4</accession>
<dbReference type="Gene3D" id="3.40.50.1820">
    <property type="entry name" value="alpha/beta hydrolase"/>
    <property type="match status" value="1"/>
</dbReference>
<evidence type="ECO:0000256" key="3">
    <source>
        <dbReference type="SAM" id="MobiDB-lite"/>
    </source>
</evidence>
<evidence type="ECO:0000313" key="5">
    <source>
        <dbReference type="EMBL" id="EAW32108.1"/>
    </source>
</evidence>
<gene>
    <name evidence="5" type="ORF">GP2143_12671</name>
</gene>
<protein>
    <submittedName>
        <fullName evidence="5">Polyhydroxybutyrate depolymerase</fullName>
    </submittedName>
</protein>
<dbReference type="STRING" id="247633.GP2143_12671"/>
<dbReference type="PANTHER" id="PTHR43037">
    <property type="entry name" value="UNNAMED PRODUCT-RELATED"/>
    <property type="match status" value="1"/>
</dbReference>
<evidence type="ECO:0000256" key="2">
    <source>
        <dbReference type="ARBA" id="ARBA00022801"/>
    </source>
</evidence>
<dbReference type="Pfam" id="PF02230">
    <property type="entry name" value="Abhydrolase_2"/>
    <property type="match status" value="1"/>
</dbReference>
<evidence type="ECO:0000256" key="1">
    <source>
        <dbReference type="ARBA" id="ARBA00022729"/>
    </source>
</evidence>
<dbReference type="SUPFAM" id="SSF53474">
    <property type="entry name" value="alpha/beta-Hydrolases"/>
    <property type="match status" value="1"/>
</dbReference>
<keyword evidence="2" id="KW-0378">Hydrolase</keyword>
<keyword evidence="1" id="KW-0732">Signal</keyword>
<comment type="caution">
    <text evidence="5">The sequence shown here is derived from an EMBL/GenBank/DDBJ whole genome shotgun (WGS) entry which is preliminary data.</text>
</comment>